<dbReference type="EMBL" id="JACHJW010000001">
    <property type="protein sequence ID" value="MBB4958445.1"/>
    <property type="molecule type" value="Genomic_DNA"/>
</dbReference>
<dbReference type="Pfam" id="PF13280">
    <property type="entry name" value="WYL"/>
    <property type="match status" value="1"/>
</dbReference>
<dbReference type="Pfam" id="PF13625">
    <property type="entry name" value="Helicase_C_3"/>
    <property type="match status" value="1"/>
</dbReference>
<protein>
    <recommendedName>
        <fullName evidence="6">XPB/Ssl2-like helicase family protein</fullName>
    </recommendedName>
</protein>
<keyword evidence="5" id="KW-1185">Reference proteome</keyword>
<sequence length="834" mass="87615">MTTTLADHLRSLPDDTLAALLELRPDLVVPVPADVSALAVRAQSRVSVARALDGLDQFTLQILDAARLTRDPDNEGRTSVAAILALATTGRGGDQAAVRAALDRLRALFLLYGPESALQVVASVDEVCLPYPAGLGRPAAELDERAAQLVADPARLRRTVLSAPPPARAILDRLAAGPPVGTLPAELLHPPTTDGPALPTVDGTELDASPSPVRWLVEHALLVPIPDTGATARGAAVELPREVGLLLRRDCGPLGPLRPQPPVPAATAREPKAADSAGAGQAMETVRHTEALLEALSAEPAPVLRSGGIGVRELRRLARTTGLDETTTALLLEVAHAAGLTGEADLPGATTTRTGADQQVLPTATYEVWRSGSLAQRWDHLARAWLAMPRQAGLVGQRDDRDRLITVLSSEVDRAAAPAVRRAVLGVLGALDPGGAPTADEVLELLAWHAPRRSKGREPAHREALTEAARLGVTGLGALTSYGRLLLAEALAGSARAAAASDDPLGRRAEPGAPADEAATTVRALDALLPAPVDHFLMQADLSVVVPGPPEPMLAAELEVVAEHESTGGASVHRVTGASLRRALDAGYAADDLHALFQRRSRTPVPQTLTYLVDDVARKHGGLRVGSAGAYVRSDDEALLTEVLADRRLAALSLRRLAPTVLSTPYQVGRMLTAMREAGYAPVPEDATGAAVLTRPKPSRAPARMSVANRVTDPLATPKLTAPRLLGIVEHIRRGDAAARAARRAPASVRTMNGRGGAEPSQSQAHTQALAVLQQAVRDKALVWVGYVDAHGATTSRLVRPVSMSAGYLRAEDDRSEMLHTFALHRITAAVLEE</sequence>
<name>A0A7W7WP22_9ACTN</name>
<dbReference type="Proteomes" id="UP000578819">
    <property type="component" value="Unassembled WGS sequence"/>
</dbReference>
<dbReference type="PROSITE" id="PS52050">
    <property type="entry name" value="WYL"/>
    <property type="match status" value="1"/>
</dbReference>
<dbReference type="RefSeq" id="WP_184534535.1">
    <property type="nucleotide sequence ID" value="NZ_JACHJW010000001.1"/>
</dbReference>
<evidence type="ECO:0000256" key="1">
    <source>
        <dbReference type="SAM" id="MobiDB-lite"/>
    </source>
</evidence>
<organism evidence="4 5">
    <name type="scientific">Micromonospora polyrhachis</name>
    <dbReference type="NCBI Taxonomy" id="1282883"/>
    <lineage>
        <taxon>Bacteria</taxon>
        <taxon>Bacillati</taxon>
        <taxon>Actinomycetota</taxon>
        <taxon>Actinomycetes</taxon>
        <taxon>Micromonosporales</taxon>
        <taxon>Micromonosporaceae</taxon>
        <taxon>Micromonospora</taxon>
    </lineage>
</organism>
<dbReference type="InterPro" id="IPR026881">
    <property type="entry name" value="WYL_dom"/>
</dbReference>
<feature type="region of interest" description="Disordered" evidence="1">
    <location>
        <begin position="498"/>
        <end position="517"/>
    </location>
</feature>
<accession>A0A7W7WP22</accession>
<dbReference type="AlphaFoldDB" id="A0A7W7WP22"/>
<proteinExistence type="predicted"/>
<evidence type="ECO:0000313" key="4">
    <source>
        <dbReference type="EMBL" id="MBB4958445.1"/>
    </source>
</evidence>
<evidence type="ECO:0008006" key="6">
    <source>
        <dbReference type="Google" id="ProtNLM"/>
    </source>
</evidence>
<comment type="caution">
    <text evidence="4">The sequence shown here is derived from an EMBL/GenBank/DDBJ whole genome shotgun (WGS) entry which is preliminary data.</text>
</comment>
<reference evidence="4 5" key="1">
    <citation type="submission" date="2020-08" db="EMBL/GenBank/DDBJ databases">
        <title>Sequencing the genomes of 1000 actinobacteria strains.</title>
        <authorList>
            <person name="Klenk H.-P."/>
        </authorList>
    </citation>
    <scope>NUCLEOTIDE SEQUENCE [LARGE SCALE GENOMIC DNA]</scope>
    <source>
        <strain evidence="4 5">DSM 45886</strain>
    </source>
</reference>
<evidence type="ECO:0000259" key="2">
    <source>
        <dbReference type="Pfam" id="PF13280"/>
    </source>
</evidence>
<gene>
    <name evidence="4" type="ORF">FHR38_002178</name>
</gene>
<feature type="domain" description="Helicase XPB/Ssl2 N-terminal" evidence="3">
    <location>
        <begin position="537"/>
        <end position="658"/>
    </location>
</feature>
<evidence type="ECO:0000259" key="3">
    <source>
        <dbReference type="Pfam" id="PF13625"/>
    </source>
</evidence>
<dbReference type="InterPro" id="IPR032830">
    <property type="entry name" value="XPB/Ssl2_N"/>
</dbReference>
<evidence type="ECO:0000313" key="5">
    <source>
        <dbReference type="Proteomes" id="UP000578819"/>
    </source>
</evidence>
<feature type="domain" description="WYL" evidence="2">
    <location>
        <begin position="769"/>
        <end position="830"/>
    </location>
</feature>